<proteinExistence type="predicted"/>
<dbReference type="AlphaFoldDB" id="A0A0V1LXP8"/>
<evidence type="ECO:0000313" key="1">
    <source>
        <dbReference type="EMBL" id="KRZ64214.1"/>
    </source>
</evidence>
<comment type="caution">
    <text evidence="1">The sequence shown here is derived from an EMBL/GenBank/DDBJ whole genome shotgun (WGS) entry which is preliminary data.</text>
</comment>
<keyword evidence="2" id="KW-1185">Reference proteome</keyword>
<protein>
    <submittedName>
        <fullName evidence="1">Uncharacterized protein</fullName>
    </submittedName>
</protein>
<organism evidence="1 2">
    <name type="scientific">Trichinella papuae</name>
    <dbReference type="NCBI Taxonomy" id="268474"/>
    <lineage>
        <taxon>Eukaryota</taxon>
        <taxon>Metazoa</taxon>
        <taxon>Ecdysozoa</taxon>
        <taxon>Nematoda</taxon>
        <taxon>Enoplea</taxon>
        <taxon>Dorylaimia</taxon>
        <taxon>Trichinellida</taxon>
        <taxon>Trichinellidae</taxon>
        <taxon>Trichinella</taxon>
    </lineage>
</organism>
<name>A0A0V1LXP8_9BILA</name>
<dbReference type="EMBL" id="JYDO01001358">
    <property type="protein sequence ID" value="KRZ64214.1"/>
    <property type="molecule type" value="Genomic_DNA"/>
</dbReference>
<evidence type="ECO:0000313" key="2">
    <source>
        <dbReference type="Proteomes" id="UP000054843"/>
    </source>
</evidence>
<reference evidence="1 2" key="1">
    <citation type="submission" date="2015-01" db="EMBL/GenBank/DDBJ databases">
        <title>Evolution of Trichinella species and genotypes.</title>
        <authorList>
            <person name="Korhonen P.K."/>
            <person name="Edoardo P."/>
            <person name="Giuseppe L.R."/>
            <person name="Gasser R.B."/>
        </authorList>
    </citation>
    <scope>NUCLEOTIDE SEQUENCE [LARGE SCALE GENOMIC DNA]</scope>
    <source>
        <strain evidence="1">ISS1980</strain>
    </source>
</reference>
<gene>
    <name evidence="1" type="ORF">T10_12969</name>
</gene>
<sequence length="56" mass="6783">MPNVALKHQRSKTIISDEYTWENVLGVQYLNLYFISTYVSHGLRISRIWEFFLYLK</sequence>
<accession>A0A0V1LXP8</accession>
<dbReference type="Proteomes" id="UP000054843">
    <property type="component" value="Unassembled WGS sequence"/>
</dbReference>